<reference evidence="2 3" key="1">
    <citation type="submission" date="2018-06" db="EMBL/GenBank/DDBJ databases">
        <title>Sphaerisporangium craniellae sp. nov., isolated from a marine sponge in the South China Sea.</title>
        <authorList>
            <person name="Li L."/>
        </authorList>
    </citation>
    <scope>NUCLEOTIDE SEQUENCE [LARGE SCALE GENOMIC DNA]</scope>
    <source>
        <strain evidence="2 3">LHW63015</strain>
    </source>
</reference>
<dbReference type="InterPro" id="IPR036188">
    <property type="entry name" value="FAD/NAD-bd_sf"/>
</dbReference>
<evidence type="ECO:0000313" key="3">
    <source>
        <dbReference type="Proteomes" id="UP000253303"/>
    </source>
</evidence>
<dbReference type="InterPro" id="IPR002938">
    <property type="entry name" value="FAD-bd"/>
</dbReference>
<dbReference type="Proteomes" id="UP000253303">
    <property type="component" value="Unassembled WGS sequence"/>
</dbReference>
<evidence type="ECO:0000259" key="1">
    <source>
        <dbReference type="Pfam" id="PF01494"/>
    </source>
</evidence>
<dbReference type="Pfam" id="PF01494">
    <property type="entry name" value="FAD_binding_3"/>
    <property type="match status" value="1"/>
</dbReference>
<keyword evidence="2" id="KW-0560">Oxidoreductase</keyword>
<sequence length="450" mass="48066">MVRAAGMSARDRHPTSGGHAVVIGAGIAGLVAAQALAESFGQVTIIERDRLPDTARPRPGVPQGHHAHALAARGLLVLEELCPGLGRRLDAAGAPPVDFCREARHHWPAGVPEPVSSDVVIRPVSRPLLEILLREHVGARPEVRIMDGHQAGDLVGDAGAVTGVEVTPRGAGGRAMTMAADLVADASGRSSHLPGRLAAIGLPPPAEQRVDARVGYASRAYHIDPAAPPPWRALFETPDAPGRTRGCFALRIERDRLLITLQGAAGDHPGAEEDDFMAFMKSLRAGLADVVAGLEPATPIHRYRRSAGHRRLYHRLPSWPDGLIVLGDATCTLNPLYAQGMTVAALQARALGTMLRERPLASPGSAAAFQRRAMRISARPWWMSALADRAWTDSSPLVRAADAYLGACQRLAVADTAMFRDLAEVSNMLTGPAVLTRPRHLARLLRPRDR</sequence>
<dbReference type="PANTHER" id="PTHR43422">
    <property type="entry name" value="THIAMINE THIAZOLE SYNTHASE"/>
    <property type="match status" value="1"/>
</dbReference>
<dbReference type="PANTHER" id="PTHR43422:SF3">
    <property type="entry name" value="THIAMINE THIAZOLE SYNTHASE"/>
    <property type="match status" value="1"/>
</dbReference>
<feature type="domain" description="FAD-binding" evidence="1">
    <location>
        <begin position="21"/>
        <end position="355"/>
    </location>
</feature>
<proteinExistence type="predicted"/>
<accession>A0A366LX92</accession>
<evidence type="ECO:0000313" key="2">
    <source>
        <dbReference type="EMBL" id="RBQ17812.1"/>
    </source>
</evidence>
<gene>
    <name evidence="2" type="ORF">DP939_23420</name>
</gene>
<organism evidence="2 3">
    <name type="scientific">Spongiactinospora rosea</name>
    <dbReference type="NCBI Taxonomy" id="2248750"/>
    <lineage>
        <taxon>Bacteria</taxon>
        <taxon>Bacillati</taxon>
        <taxon>Actinomycetota</taxon>
        <taxon>Actinomycetes</taxon>
        <taxon>Streptosporangiales</taxon>
        <taxon>Streptosporangiaceae</taxon>
        <taxon>Spongiactinospora</taxon>
    </lineage>
</organism>
<comment type="caution">
    <text evidence="2">The sequence shown here is derived from an EMBL/GenBank/DDBJ whole genome shotgun (WGS) entry which is preliminary data.</text>
</comment>
<dbReference type="GO" id="GO:0004497">
    <property type="term" value="F:monooxygenase activity"/>
    <property type="evidence" value="ECO:0007669"/>
    <property type="project" value="UniProtKB-KW"/>
</dbReference>
<dbReference type="GO" id="GO:0071949">
    <property type="term" value="F:FAD binding"/>
    <property type="evidence" value="ECO:0007669"/>
    <property type="project" value="InterPro"/>
</dbReference>
<dbReference type="SUPFAM" id="SSF51905">
    <property type="entry name" value="FAD/NAD(P)-binding domain"/>
    <property type="match status" value="1"/>
</dbReference>
<dbReference type="EMBL" id="QMEY01000010">
    <property type="protein sequence ID" value="RBQ17812.1"/>
    <property type="molecule type" value="Genomic_DNA"/>
</dbReference>
<protein>
    <submittedName>
        <fullName evidence="2">Monooxygenase</fullName>
    </submittedName>
</protein>
<dbReference type="Gene3D" id="3.50.50.60">
    <property type="entry name" value="FAD/NAD(P)-binding domain"/>
    <property type="match status" value="1"/>
</dbReference>
<name>A0A366LX92_9ACTN</name>
<keyword evidence="3" id="KW-1185">Reference proteome</keyword>
<keyword evidence="2" id="KW-0503">Monooxygenase</keyword>
<dbReference type="AlphaFoldDB" id="A0A366LX92"/>